<dbReference type="RefSeq" id="WP_323620617.1">
    <property type="nucleotide sequence ID" value="NZ_JAWRKY010000018.1"/>
</dbReference>
<reference evidence="1 2" key="1">
    <citation type="journal article" date="2023" name="Front. Microbiol.">
        <title>Genomic analyses of Burkholderia respiratory isolates indicates two evolutionarily distinct B. anthina clades.</title>
        <authorList>
            <person name="Pham A."/>
            <person name="Volmer J.G."/>
            <person name="Chambers D.C."/>
            <person name="Smith D.J."/>
            <person name="Reid D.W."/>
            <person name="Burr L."/>
            <person name="Wells T.J."/>
        </authorList>
    </citation>
    <scope>NUCLEOTIDE SEQUENCE [LARGE SCALE GENOMIC DNA]</scope>
    <source>
        <strain evidence="1 2">BCCIQ07A</strain>
    </source>
</reference>
<evidence type="ECO:0000313" key="2">
    <source>
        <dbReference type="Proteomes" id="UP001304467"/>
    </source>
</evidence>
<evidence type="ECO:0000313" key="1">
    <source>
        <dbReference type="EMBL" id="MEB2582052.1"/>
    </source>
</evidence>
<keyword evidence="2" id="KW-1185">Reference proteome</keyword>
<comment type="caution">
    <text evidence="1">The sequence shown here is derived from an EMBL/GenBank/DDBJ whole genome shotgun (WGS) entry which is preliminary data.</text>
</comment>
<gene>
    <name evidence="1" type="ORF">SB593_24220</name>
</gene>
<dbReference type="EMBL" id="JAWRLE010000045">
    <property type="protein sequence ID" value="MEB2582052.1"/>
    <property type="molecule type" value="Genomic_DNA"/>
</dbReference>
<proteinExistence type="predicted"/>
<protein>
    <submittedName>
        <fullName evidence="1">Uncharacterized protein</fullName>
    </submittedName>
</protein>
<organism evidence="1 2">
    <name type="scientific">Burkholderia anthinoferrum</name>
    <dbReference type="NCBI Taxonomy" id="3090833"/>
    <lineage>
        <taxon>Bacteria</taxon>
        <taxon>Pseudomonadati</taxon>
        <taxon>Pseudomonadota</taxon>
        <taxon>Betaproteobacteria</taxon>
        <taxon>Burkholderiales</taxon>
        <taxon>Burkholderiaceae</taxon>
        <taxon>Burkholderia</taxon>
    </lineage>
</organism>
<dbReference type="Proteomes" id="UP001304467">
    <property type="component" value="Unassembled WGS sequence"/>
</dbReference>
<name>A0ABU5WST0_9BURK</name>
<accession>A0ABU5WST0</accession>
<sequence length="74" mass="8612">MRIVDRVLDRVSIIAVVPGRDESQGHRFFNSAKTVLVRSIRFRHATPSLIIELGNYPRRLPDRIRRATIRIAFD</sequence>